<dbReference type="AlphaFoldDB" id="A0AAW6U345"/>
<feature type="chain" id="PRO_5044003639" evidence="1">
    <location>
        <begin position="35"/>
        <end position="321"/>
    </location>
</feature>
<evidence type="ECO:0000259" key="2">
    <source>
        <dbReference type="Pfam" id="PF01261"/>
    </source>
</evidence>
<dbReference type="InterPro" id="IPR013022">
    <property type="entry name" value="Xyl_isomerase-like_TIM-brl"/>
</dbReference>
<dbReference type="InterPro" id="IPR050312">
    <property type="entry name" value="IolE/XylAMocC-like"/>
</dbReference>
<keyword evidence="4" id="KW-1185">Reference proteome</keyword>
<dbReference type="InterPro" id="IPR036237">
    <property type="entry name" value="Xyl_isomerase-like_sf"/>
</dbReference>
<dbReference type="RefSeq" id="WP_349246736.1">
    <property type="nucleotide sequence ID" value="NZ_JASCXX010000033.1"/>
</dbReference>
<keyword evidence="1" id="KW-0732">Signal</keyword>
<evidence type="ECO:0000256" key="1">
    <source>
        <dbReference type="SAM" id="SignalP"/>
    </source>
</evidence>
<proteinExistence type="predicted"/>
<dbReference type="InterPro" id="IPR006311">
    <property type="entry name" value="TAT_signal"/>
</dbReference>
<reference evidence="3" key="1">
    <citation type="submission" date="2023-05" db="EMBL/GenBank/DDBJ databases">
        <title>Anaerotaeda fermentans gen. nov., sp. nov., a novel anaerobic planctomycete of the new family within the order Sedimentisphaerales isolated from Taman Peninsula, Russia.</title>
        <authorList>
            <person name="Khomyakova M.A."/>
            <person name="Merkel A.Y."/>
            <person name="Slobodkin A.I."/>
        </authorList>
    </citation>
    <scope>NUCLEOTIDE SEQUENCE</scope>
    <source>
        <strain evidence="3">M17dextr</strain>
    </source>
</reference>
<gene>
    <name evidence="3" type="ORF">QJ522_19875</name>
</gene>
<comment type="caution">
    <text evidence="3">The sequence shown here is derived from an EMBL/GenBank/DDBJ whole genome shotgun (WGS) entry which is preliminary data.</text>
</comment>
<name>A0AAW6U345_9BACT</name>
<dbReference type="EMBL" id="JASCXX010000033">
    <property type="protein sequence ID" value="MDI6451330.1"/>
    <property type="molecule type" value="Genomic_DNA"/>
</dbReference>
<organism evidence="3 4">
    <name type="scientific">Anaerobaca lacustris</name>
    <dbReference type="NCBI Taxonomy" id="3044600"/>
    <lineage>
        <taxon>Bacteria</taxon>
        <taxon>Pseudomonadati</taxon>
        <taxon>Planctomycetota</taxon>
        <taxon>Phycisphaerae</taxon>
        <taxon>Sedimentisphaerales</taxon>
        <taxon>Anaerobacaceae</taxon>
        <taxon>Anaerobaca</taxon>
    </lineage>
</organism>
<dbReference type="Pfam" id="PF01261">
    <property type="entry name" value="AP_endonuc_2"/>
    <property type="match status" value="1"/>
</dbReference>
<dbReference type="NCBIfam" id="TIGR01409">
    <property type="entry name" value="TAT_signal_seq"/>
    <property type="match status" value="1"/>
</dbReference>
<dbReference type="PROSITE" id="PS51318">
    <property type="entry name" value="TAT"/>
    <property type="match status" value="1"/>
</dbReference>
<feature type="domain" description="Xylose isomerase-like TIM barrel" evidence="2">
    <location>
        <begin position="101"/>
        <end position="292"/>
    </location>
</feature>
<dbReference type="InterPro" id="IPR019546">
    <property type="entry name" value="TAT_signal_bac_arc"/>
</dbReference>
<sequence>MSTSNRRDFMKGALMATAAAAASGVSGTTGSAVAADNKAVPVSSRLKTKDTKRAGEPPMRLSVLSYSFRGLLEQGKIDVFGYLETCKYRYNLSIADIWNGFLTSMEEDYLKKVREALDERELVLADLCADQVHIWEDDPAKRQKNHAYALANLKAAKILGAQFMRLDAGGSGSSWTNEQFDHIVGRYKEYAQWAYDHGFMIGAENHWGPEAVWSNLKRLYKAVDHPAFGISCHIGGWHGTQAEKDEADRLVAPWVCHTHFAWNIAEGPLEEKMKNLHDAGYQGSYSAEFHAGRNEYAHVAIQLAKMRAVFDRWRTEDSKVQ</sequence>
<protein>
    <submittedName>
        <fullName evidence="3">TIM barrel protein</fullName>
    </submittedName>
</protein>
<evidence type="ECO:0000313" key="3">
    <source>
        <dbReference type="EMBL" id="MDI6451330.1"/>
    </source>
</evidence>
<dbReference type="SUPFAM" id="SSF51658">
    <property type="entry name" value="Xylose isomerase-like"/>
    <property type="match status" value="1"/>
</dbReference>
<dbReference type="PANTHER" id="PTHR12110">
    <property type="entry name" value="HYDROXYPYRUVATE ISOMERASE"/>
    <property type="match status" value="1"/>
</dbReference>
<feature type="signal peptide" evidence="1">
    <location>
        <begin position="1"/>
        <end position="34"/>
    </location>
</feature>
<evidence type="ECO:0000313" key="4">
    <source>
        <dbReference type="Proteomes" id="UP001431776"/>
    </source>
</evidence>
<dbReference type="Proteomes" id="UP001431776">
    <property type="component" value="Unassembled WGS sequence"/>
</dbReference>
<accession>A0AAW6U345</accession>
<dbReference type="Gene3D" id="3.20.20.150">
    <property type="entry name" value="Divalent-metal-dependent TIM barrel enzymes"/>
    <property type="match status" value="1"/>
</dbReference>